<reference evidence="18" key="1">
    <citation type="submission" date="2023-06" db="EMBL/GenBank/DDBJ databases">
        <title>Genome-scale phylogeny and comparative genomics of the fungal order Sordariales.</title>
        <authorList>
            <consortium name="Lawrence Berkeley National Laboratory"/>
            <person name="Hensen N."/>
            <person name="Bonometti L."/>
            <person name="Westerberg I."/>
            <person name="Brannstrom I.O."/>
            <person name="Guillou S."/>
            <person name="Cros-Aarteil S."/>
            <person name="Calhoun S."/>
            <person name="Haridas S."/>
            <person name="Kuo A."/>
            <person name="Mondo S."/>
            <person name="Pangilinan J."/>
            <person name="Riley R."/>
            <person name="LaButti K."/>
            <person name="Andreopoulos B."/>
            <person name="Lipzen A."/>
            <person name="Chen C."/>
            <person name="Yanf M."/>
            <person name="Daum C."/>
            <person name="Ng V."/>
            <person name="Clum A."/>
            <person name="Steindorff A."/>
            <person name="Ohm R."/>
            <person name="Martin F."/>
            <person name="Silar P."/>
            <person name="Natvig D."/>
            <person name="Lalanne C."/>
            <person name="Gautier V."/>
            <person name="Ament-velasquez S.L."/>
            <person name="Kruys A."/>
            <person name="Hutchinson M.I."/>
            <person name="Powell A.J."/>
            <person name="Barry K."/>
            <person name="Miller A.N."/>
            <person name="Grigoriev I.V."/>
            <person name="Debuchy R."/>
            <person name="Gladieux P."/>
            <person name="Thoren M.H."/>
            <person name="Johannesson H."/>
        </authorList>
    </citation>
    <scope>NUCLEOTIDE SEQUENCE</scope>
    <source>
        <strain evidence="18">SMH2392-1A</strain>
    </source>
</reference>
<keyword evidence="12" id="KW-0624">Polysaccharide degradation</keyword>
<feature type="chain" id="PRO_5041210851" description="lytic cellulose monooxygenase (C4-dehydrogenating)" evidence="16">
    <location>
        <begin position="19"/>
        <end position="297"/>
    </location>
</feature>
<name>A0AA39ZQW7_9PEZI</name>
<dbReference type="EMBL" id="JAUIRO010000009">
    <property type="protein sequence ID" value="KAK0701889.1"/>
    <property type="molecule type" value="Genomic_DNA"/>
</dbReference>
<dbReference type="RefSeq" id="XP_060289553.1">
    <property type="nucleotide sequence ID" value="XM_060440707.1"/>
</dbReference>
<sequence>MKTLGASLTLALAGHVAAHGYVYKISVDNTVYPGWDVYIDSLVTPKPPRIAFGGGGVNPIFNVSAPELACNFGPTPPGAIAEVRAGSNITFNWSRWLYSHKGPITAWLAPYEGDVAKVDVNKLEFFKIAEDTVDGKGVWANVRLMDQSNGTWTATIPADIQPGTYVIRHELMALHFAVSTPPGFEWSPVGPQFYMACFNLNVTSSGTATPKGVTFPGGYSLAKDPGLKFNLSSDKAFTPIGPALYKSAYAANLTPKAIVAISPTGNGTDADNAYYATQNQALQAQAAMTEYFDSIGG</sequence>
<keyword evidence="8" id="KW-0186">Copper</keyword>
<protein>
    <recommendedName>
        <fullName evidence="15">lytic cellulose monooxygenase (C4-dehydrogenating)</fullName>
        <ecNumber evidence="15">1.14.99.56</ecNumber>
    </recommendedName>
</protein>
<feature type="domain" description="Auxiliary Activity family 9 catalytic" evidence="17">
    <location>
        <begin position="19"/>
        <end position="233"/>
    </location>
</feature>
<evidence type="ECO:0000256" key="16">
    <source>
        <dbReference type="SAM" id="SignalP"/>
    </source>
</evidence>
<comment type="cofactor">
    <cofactor evidence="1">
        <name>Cu(2+)</name>
        <dbReference type="ChEBI" id="CHEBI:29036"/>
    </cofactor>
</comment>
<evidence type="ECO:0000256" key="6">
    <source>
        <dbReference type="ARBA" id="ARBA00023001"/>
    </source>
</evidence>
<evidence type="ECO:0000256" key="11">
    <source>
        <dbReference type="ARBA" id="ARBA00023277"/>
    </source>
</evidence>
<dbReference type="PANTHER" id="PTHR33353:SF10">
    <property type="entry name" value="ENDO-BETA-1,4-GLUCANASE D"/>
    <property type="match status" value="1"/>
</dbReference>
<gene>
    <name evidence="18" type="ORF">B0T26DRAFT_681990</name>
</gene>
<keyword evidence="4" id="KW-0479">Metal-binding</keyword>
<evidence type="ECO:0000256" key="5">
    <source>
        <dbReference type="ARBA" id="ARBA00022729"/>
    </source>
</evidence>
<evidence type="ECO:0000256" key="15">
    <source>
        <dbReference type="ARBA" id="ARBA00047174"/>
    </source>
</evidence>
<evidence type="ECO:0000256" key="9">
    <source>
        <dbReference type="ARBA" id="ARBA00023033"/>
    </source>
</evidence>
<dbReference type="InterPro" id="IPR049892">
    <property type="entry name" value="AA9"/>
</dbReference>
<evidence type="ECO:0000256" key="1">
    <source>
        <dbReference type="ARBA" id="ARBA00001973"/>
    </source>
</evidence>
<feature type="signal peptide" evidence="16">
    <location>
        <begin position="1"/>
        <end position="18"/>
    </location>
</feature>
<dbReference type="GO" id="GO:0005576">
    <property type="term" value="C:extracellular region"/>
    <property type="evidence" value="ECO:0007669"/>
    <property type="project" value="UniProtKB-SubCell"/>
</dbReference>
<dbReference type="GO" id="GO:0046872">
    <property type="term" value="F:metal ion binding"/>
    <property type="evidence" value="ECO:0007669"/>
    <property type="project" value="UniProtKB-KW"/>
</dbReference>
<dbReference type="Pfam" id="PF03443">
    <property type="entry name" value="AA9"/>
    <property type="match status" value="1"/>
</dbReference>
<evidence type="ECO:0000256" key="12">
    <source>
        <dbReference type="ARBA" id="ARBA00023326"/>
    </source>
</evidence>
<evidence type="ECO:0000259" key="17">
    <source>
        <dbReference type="Pfam" id="PF03443"/>
    </source>
</evidence>
<keyword evidence="3" id="KW-0964">Secreted</keyword>
<evidence type="ECO:0000313" key="18">
    <source>
        <dbReference type="EMBL" id="KAK0701889.1"/>
    </source>
</evidence>
<evidence type="ECO:0000256" key="10">
    <source>
        <dbReference type="ARBA" id="ARBA00023157"/>
    </source>
</evidence>
<dbReference type="CDD" id="cd21175">
    <property type="entry name" value="LPMO_AA9"/>
    <property type="match status" value="1"/>
</dbReference>
<proteinExistence type="inferred from homology"/>
<dbReference type="InterPro" id="IPR005103">
    <property type="entry name" value="AA9_LPMO"/>
</dbReference>
<keyword evidence="6" id="KW-0136">Cellulose degradation</keyword>
<keyword evidence="10" id="KW-1015">Disulfide bond</keyword>
<dbReference type="PANTHER" id="PTHR33353">
    <property type="entry name" value="PUTATIVE (AFU_ORTHOLOGUE AFUA_1G12560)-RELATED"/>
    <property type="match status" value="1"/>
</dbReference>
<keyword evidence="9" id="KW-0503">Monooxygenase</keyword>
<keyword evidence="7" id="KW-0560">Oxidoreductase</keyword>
<comment type="subcellular location">
    <subcellularLocation>
        <location evidence="2">Secreted</location>
    </subcellularLocation>
</comment>
<keyword evidence="5 16" id="KW-0732">Signal</keyword>
<evidence type="ECO:0000313" key="19">
    <source>
        <dbReference type="Proteomes" id="UP001172101"/>
    </source>
</evidence>
<comment type="catalytic activity">
    <reaction evidence="14">
        <text>[(1-&gt;4)-beta-D-glucosyl]n+m + reduced acceptor + O2 = 4-dehydro-beta-D-glucosyl-[(1-&gt;4)-beta-D-glucosyl]n-1 + [(1-&gt;4)-beta-D-glucosyl]m + acceptor + H2O.</text>
        <dbReference type="EC" id="1.14.99.56"/>
    </reaction>
</comment>
<dbReference type="EC" id="1.14.99.56" evidence="15"/>
<organism evidence="18 19">
    <name type="scientific">Lasiosphaeria miniovina</name>
    <dbReference type="NCBI Taxonomy" id="1954250"/>
    <lineage>
        <taxon>Eukaryota</taxon>
        <taxon>Fungi</taxon>
        <taxon>Dikarya</taxon>
        <taxon>Ascomycota</taxon>
        <taxon>Pezizomycotina</taxon>
        <taxon>Sordariomycetes</taxon>
        <taxon>Sordariomycetidae</taxon>
        <taxon>Sordariales</taxon>
        <taxon>Lasiosphaeriaceae</taxon>
        <taxon>Lasiosphaeria</taxon>
    </lineage>
</organism>
<evidence type="ECO:0000256" key="8">
    <source>
        <dbReference type="ARBA" id="ARBA00023008"/>
    </source>
</evidence>
<keyword evidence="19" id="KW-1185">Reference proteome</keyword>
<dbReference type="Gene3D" id="2.70.50.70">
    <property type="match status" value="1"/>
</dbReference>
<evidence type="ECO:0000256" key="4">
    <source>
        <dbReference type="ARBA" id="ARBA00022723"/>
    </source>
</evidence>
<evidence type="ECO:0000256" key="7">
    <source>
        <dbReference type="ARBA" id="ARBA00023002"/>
    </source>
</evidence>
<keyword evidence="18" id="KW-0378">Hydrolase</keyword>
<dbReference type="Proteomes" id="UP001172101">
    <property type="component" value="Unassembled WGS sequence"/>
</dbReference>
<evidence type="ECO:0000256" key="14">
    <source>
        <dbReference type="ARBA" id="ARBA00045077"/>
    </source>
</evidence>
<dbReference type="AlphaFoldDB" id="A0AA39ZQW7"/>
<keyword evidence="11" id="KW-0119">Carbohydrate metabolism</keyword>
<dbReference type="GO" id="GO:0016787">
    <property type="term" value="F:hydrolase activity"/>
    <property type="evidence" value="ECO:0007669"/>
    <property type="project" value="UniProtKB-KW"/>
</dbReference>
<comment type="caution">
    <text evidence="18">The sequence shown here is derived from an EMBL/GenBank/DDBJ whole genome shotgun (WGS) entry which is preliminary data.</text>
</comment>
<accession>A0AA39ZQW7</accession>
<dbReference type="GeneID" id="85323977"/>
<comment type="similarity">
    <text evidence="13">Belongs to the polysaccharide monooxygenase AA9 family.</text>
</comment>
<evidence type="ECO:0000256" key="2">
    <source>
        <dbReference type="ARBA" id="ARBA00004613"/>
    </source>
</evidence>
<dbReference type="GO" id="GO:0004497">
    <property type="term" value="F:monooxygenase activity"/>
    <property type="evidence" value="ECO:0007669"/>
    <property type="project" value="UniProtKB-KW"/>
</dbReference>
<dbReference type="GO" id="GO:0030245">
    <property type="term" value="P:cellulose catabolic process"/>
    <property type="evidence" value="ECO:0007669"/>
    <property type="project" value="UniProtKB-KW"/>
</dbReference>
<evidence type="ECO:0000256" key="3">
    <source>
        <dbReference type="ARBA" id="ARBA00022525"/>
    </source>
</evidence>
<evidence type="ECO:0000256" key="13">
    <source>
        <dbReference type="ARBA" id="ARBA00044502"/>
    </source>
</evidence>